<comment type="caution">
    <text evidence="1">The sequence shown here is derived from an EMBL/GenBank/DDBJ whole genome shotgun (WGS) entry which is preliminary data.</text>
</comment>
<evidence type="ECO:0000313" key="1">
    <source>
        <dbReference type="EMBL" id="KAL1847982.1"/>
    </source>
</evidence>
<organism evidence="1 2">
    <name type="scientific">Diaporthe australafricana</name>
    <dbReference type="NCBI Taxonomy" id="127596"/>
    <lineage>
        <taxon>Eukaryota</taxon>
        <taxon>Fungi</taxon>
        <taxon>Dikarya</taxon>
        <taxon>Ascomycota</taxon>
        <taxon>Pezizomycotina</taxon>
        <taxon>Sordariomycetes</taxon>
        <taxon>Sordariomycetidae</taxon>
        <taxon>Diaporthales</taxon>
        <taxon>Diaporthaceae</taxon>
        <taxon>Diaporthe</taxon>
    </lineage>
</organism>
<protein>
    <submittedName>
        <fullName evidence="1">Uncharacterized protein</fullName>
    </submittedName>
</protein>
<gene>
    <name evidence="1" type="ORF">Daus18300_013742</name>
</gene>
<dbReference type="Proteomes" id="UP001583177">
    <property type="component" value="Unassembled WGS sequence"/>
</dbReference>
<sequence>MLQIPDIHNEEMEIEPQALRNYLWPRETAETHSALNDLSAKLVYDLQMMQVTTSAGTAYLHNCVLPGIDSRFEDDKDIRLYTLDLVGYSPEVRRRLKSLWISTEADALFYIKCLLALRRQVSPPHNTVAQVYEEIQSRFEEDTGIIR</sequence>
<dbReference type="EMBL" id="JAWRVE010000228">
    <property type="protein sequence ID" value="KAL1847982.1"/>
    <property type="molecule type" value="Genomic_DNA"/>
</dbReference>
<accession>A0ABR3VXV5</accession>
<reference evidence="1 2" key="1">
    <citation type="journal article" date="2024" name="IMA Fungus">
        <title>IMA Genome - F19 : A genome assembly and annotation guide to empower mycologists, including annotated draft genome sequences of Ceratocystis pirilliformis, Diaporthe australafricana, Fusarium ophioides, Paecilomyces lecythidis, and Sporothrix stenoceras.</title>
        <authorList>
            <person name="Aylward J."/>
            <person name="Wilson A.M."/>
            <person name="Visagie C.M."/>
            <person name="Spraker J."/>
            <person name="Barnes I."/>
            <person name="Buitendag C."/>
            <person name="Ceriani C."/>
            <person name="Del Mar Angel L."/>
            <person name="du Plessis D."/>
            <person name="Fuchs T."/>
            <person name="Gasser K."/>
            <person name="Kramer D."/>
            <person name="Li W."/>
            <person name="Munsamy K."/>
            <person name="Piso A."/>
            <person name="Price J.L."/>
            <person name="Sonnekus B."/>
            <person name="Thomas C."/>
            <person name="van der Nest A."/>
            <person name="van Dijk A."/>
            <person name="van Heerden A."/>
            <person name="van Vuuren N."/>
            <person name="Yilmaz N."/>
            <person name="Duong T.A."/>
            <person name="van der Merwe N.A."/>
            <person name="Wingfield M.J."/>
            <person name="Wingfield B.D."/>
        </authorList>
    </citation>
    <scope>NUCLEOTIDE SEQUENCE [LARGE SCALE GENOMIC DNA]</scope>
    <source>
        <strain evidence="1 2">CMW 18300</strain>
    </source>
</reference>
<keyword evidence="2" id="KW-1185">Reference proteome</keyword>
<evidence type="ECO:0000313" key="2">
    <source>
        <dbReference type="Proteomes" id="UP001583177"/>
    </source>
</evidence>
<name>A0ABR3VXV5_9PEZI</name>
<proteinExistence type="predicted"/>